<organism evidence="1 2">
    <name type="scientific">Phyllobacterium myrsinacearum</name>
    <dbReference type="NCBI Taxonomy" id="28101"/>
    <lineage>
        <taxon>Bacteria</taxon>
        <taxon>Pseudomonadati</taxon>
        <taxon>Pseudomonadota</taxon>
        <taxon>Alphaproteobacteria</taxon>
        <taxon>Hyphomicrobiales</taxon>
        <taxon>Phyllobacteriaceae</taxon>
        <taxon>Phyllobacterium</taxon>
    </lineage>
</organism>
<comment type="caution">
    <text evidence="1">The sequence shown here is derived from an EMBL/GenBank/DDBJ whole genome shotgun (WGS) entry which is preliminary data.</text>
</comment>
<name>A0A2S9JBX8_9HYPH</name>
<evidence type="ECO:0000313" key="2">
    <source>
        <dbReference type="Proteomes" id="UP000238563"/>
    </source>
</evidence>
<accession>A0A2S9JBX8</accession>
<evidence type="ECO:0000313" key="1">
    <source>
        <dbReference type="EMBL" id="PRD50221.1"/>
    </source>
</evidence>
<protein>
    <submittedName>
        <fullName evidence="1">Uncharacterized protein</fullName>
    </submittedName>
</protein>
<keyword evidence="2" id="KW-1185">Reference proteome</keyword>
<dbReference type="AlphaFoldDB" id="A0A2S9JBX8"/>
<reference evidence="1 2" key="1">
    <citation type="submission" date="2018-02" db="EMBL/GenBank/DDBJ databases">
        <title>The draft genome of Phyllobacterium myrsinacearum DSM5892.</title>
        <authorList>
            <person name="Li L."/>
            <person name="Liu L."/>
            <person name="Zhang X."/>
            <person name="Wang T."/>
        </authorList>
    </citation>
    <scope>NUCLEOTIDE SEQUENCE [LARGE SCALE GENOMIC DNA]</scope>
    <source>
        <strain evidence="1 2">DSM 5892</strain>
    </source>
</reference>
<dbReference type="EMBL" id="PVBT01000008">
    <property type="protein sequence ID" value="PRD50221.1"/>
    <property type="molecule type" value="Genomic_DNA"/>
</dbReference>
<proteinExistence type="predicted"/>
<gene>
    <name evidence="1" type="ORF">C5750_23190</name>
</gene>
<dbReference type="Proteomes" id="UP000238563">
    <property type="component" value="Unassembled WGS sequence"/>
</dbReference>
<sequence>MPATFLVVAAQGGQAWAEGDTYTAYSNTAQSITGDITMDDFSITFANGEALAFSSLLGDHFIVDGKSVNASVYKVETPADPELENGNKLCGSGDVSYVATWGAGEGLTEVAVFTGGKAPSSNSDMCASYIYQD</sequence>
<dbReference type="OrthoDB" id="8087244at2"/>